<gene>
    <name evidence="2" type="ORF">CHLRE_07g324750v5</name>
</gene>
<feature type="compositionally biased region" description="Low complexity" evidence="1">
    <location>
        <begin position="164"/>
        <end position="173"/>
    </location>
</feature>
<dbReference type="Proteomes" id="UP000006906">
    <property type="component" value="Chromosome 7"/>
</dbReference>
<name>A0A2K3DJB0_CHLRE</name>
<feature type="compositionally biased region" description="Polar residues" evidence="1">
    <location>
        <begin position="1"/>
        <end position="12"/>
    </location>
</feature>
<accession>A0A2K3DJB0</accession>
<dbReference type="KEGG" id="cre:CHLRE_07g324750v5"/>
<dbReference type="InParanoid" id="A0A2K3DJB0"/>
<dbReference type="ExpressionAtlas" id="A0A2K3DJB0">
    <property type="expression patterns" value="baseline and differential"/>
</dbReference>
<evidence type="ECO:0000313" key="2">
    <source>
        <dbReference type="EMBL" id="PNW80611.1"/>
    </source>
</evidence>
<dbReference type="AlphaFoldDB" id="A0A2K3DJB0"/>
<reference evidence="2 3" key="1">
    <citation type="journal article" date="2007" name="Science">
        <title>The Chlamydomonas genome reveals the evolution of key animal and plant functions.</title>
        <authorList>
            <person name="Merchant S.S."/>
            <person name="Prochnik S.E."/>
            <person name="Vallon O."/>
            <person name="Harris E.H."/>
            <person name="Karpowicz S.J."/>
            <person name="Witman G.B."/>
            <person name="Terry A."/>
            <person name="Salamov A."/>
            <person name="Fritz-Laylin L.K."/>
            <person name="Marechal-Drouard L."/>
            <person name="Marshall W.F."/>
            <person name="Qu L.H."/>
            <person name="Nelson D.R."/>
            <person name="Sanderfoot A.A."/>
            <person name="Spalding M.H."/>
            <person name="Kapitonov V.V."/>
            <person name="Ren Q."/>
            <person name="Ferris P."/>
            <person name="Lindquist E."/>
            <person name="Shapiro H."/>
            <person name="Lucas S.M."/>
            <person name="Grimwood J."/>
            <person name="Schmutz J."/>
            <person name="Cardol P."/>
            <person name="Cerutti H."/>
            <person name="Chanfreau G."/>
            <person name="Chen C.L."/>
            <person name="Cognat V."/>
            <person name="Croft M.T."/>
            <person name="Dent R."/>
            <person name="Dutcher S."/>
            <person name="Fernandez E."/>
            <person name="Fukuzawa H."/>
            <person name="Gonzalez-Ballester D."/>
            <person name="Gonzalez-Halphen D."/>
            <person name="Hallmann A."/>
            <person name="Hanikenne M."/>
            <person name="Hippler M."/>
            <person name="Inwood W."/>
            <person name="Jabbari K."/>
            <person name="Kalanon M."/>
            <person name="Kuras R."/>
            <person name="Lefebvre P.A."/>
            <person name="Lemaire S.D."/>
            <person name="Lobanov A.V."/>
            <person name="Lohr M."/>
            <person name="Manuell A."/>
            <person name="Meier I."/>
            <person name="Mets L."/>
            <person name="Mittag M."/>
            <person name="Mittelmeier T."/>
            <person name="Moroney J.V."/>
            <person name="Moseley J."/>
            <person name="Napoli C."/>
            <person name="Nedelcu A.M."/>
            <person name="Niyogi K."/>
            <person name="Novoselov S.V."/>
            <person name="Paulsen I.T."/>
            <person name="Pazour G."/>
            <person name="Purton S."/>
            <person name="Ral J.P."/>
            <person name="Riano-Pachon D.M."/>
            <person name="Riekhof W."/>
            <person name="Rymarquis L."/>
            <person name="Schroda M."/>
            <person name="Stern D."/>
            <person name="Umen J."/>
            <person name="Willows R."/>
            <person name="Wilson N."/>
            <person name="Zimmer S.L."/>
            <person name="Allmer J."/>
            <person name="Balk J."/>
            <person name="Bisova K."/>
            <person name="Chen C.J."/>
            <person name="Elias M."/>
            <person name="Gendler K."/>
            <person name="Hauser C."/>
            <person name="Lamb M.R."/>
            <person name="Ledford H."/>
            <person name="Long J.C."/>
            <person name="Minagawa J."/>
            <person name="Page M.D."/>
            <person name="Pan J."/>
            <person name="Pootakham W."/>
            <person name="Roje S."/>
            <person name="Rose A."/>
            <person name="Stahlberg E."/>
            <person name="Terauchi A.M."/>
            <person name="Yang P."/>
            <person name="Ball S."/>
            <person name="Bowler C."/>
            <person name="Dieckmann C.L."/>
            <person name="Gladyshev V.N."/>
            <person name="Green P."/>
            <person name="Jorgensen R."/>
            <person name="Mayfield S."/>
            <person name="Mueller-Roeber B."/>
            <person name="Rajamani S."/>
            <person name="Sayre R.T."/>
            <person name="Brokstein P."/>
            <person name="Dubchak I."/>
            <person name="Goodstein D."/>
            <person name="Hornick L."/>
            <person name="Huang Y.W."/>
            <person name="Jhaveri J."/>
            <person name="Luo Y."/>
            <person name="Martinez D."/>
            <person name="Ngau W.C."/>
            <person name="Otillar B."/>
            <person name="Poliakov A."/>
            <person name="Porter A."/>
            <person name="Szajkowski L."/>
            <person name="Werner G."/>
            <person name="Zhou K."/>
            <person name="Grigoriev I.V."/>
            <person name="Rokhsar D.S."/>
            <person name="Grossman A.R."/>
        </authorList>
    </citation>
    <scope>NUCLEOTIDE SEQUENCE [LARGE SCALE GENOMIC DNA]</scope>
    <source>
        <strain evidence="3">CC-503</strain>
    </source>
</reference>
<dbReference type="OrthoDB" id="546259at2759"/>
<evidence type="ECO:0000256" key="1">
    <source>
        <dbReference type="SAM" id="MobiDB-lite"/>
    </source>
</evidence>
<dbReference type="RefSeq" id="XP_042922597.1">
    <property type="nucleotide sequence ID" value="XM_043064029.1"/>
</dbReference>
<proteinExistence type="predicted"/>
<organism evidence="2 3">
    <name type="scientific">Chlamydomonas reinhardtii</name>
    <name type="common">Chlamydomonas smithii</name>
    <dbReference type="NCBI Taxonomy" id="3055"/>
    <lineage>
        <taxon>Eukaryota</taxon>
        <taxon>Viridiplantae</taxon>
        <taxon>Chlorophyta</taxon>
        <taxon>core chlorophytes</taxon>
        <taxon>Chlorophyceae</taxon>
        <taxon>CS clade</taxon>
        <taxon>Chlamydomonadales</taxon>
        <taxon>Chlamydomonadaceae</taxon>
        <taxon>Chlamydomonas</taxon>
    </lineage>
</organism>
<evidence type="ECO:0000313" key="3">
    <source>
        <dbReference type="Proteomes" id="UP000006906"/>
    </source>
</evidence>
<dbReference type="GeneID" id="5726436"/>
<sequence>MASQTPPSTSGRSQGGAGVAPRARPRYPRLAAASASHPLQGIQMPPEGVLRAAALEGRPDVGPPPRLPHQLSPALQAVLLGWRSLYEQCRSPSSLQALVGECYAPGAVFEDALVSAAGQEALYRQFALLGAAVRAVQVGAYSLSVAPLAQPAVAMRPPPPPSPSRSAVSDSGAKPSPPRPAYSAGSPTMTSSAAARQSAQAQSAAGAAAGGVAGAAGVGAVAAEVPLHLTRVTVENVQCFVVALPPLVSWLLGGGEEVSVQIPLYVTSVLLVASDAPLAHDGAGGADTTASRLASAAAALGESLSQPSSALSASSGGAGGSGVDPLATASGMPPYGGGVTHWRILHHLDRWHNVPLVWWVLRRAAARAVDAVLVPLLLRRQG</sequence>
<feature type="region of interest" description="Disordered" evidence="1">
    <location>
        <begin position="1"/>
        <end position="43"/>
    </location>
</feature>
<protein>
    <submittedName>
        <fullName evidence="2">Uncharacterized protein</fullName>
    </submittedName>
</protein>
<feature type="region of interest" description="Disordered" evidence="1">
    <location>
        <begin position="155"/>
        <end position="197"/>
    </location>
</feature>
<dbReference type="OMA" id="VTHWRIL"/>
<dbReference type="EMBL" id="CM008968">
    <property type="protein sequence ID" value="PNW80611.1"/>
    <property type="molecule type" value="Genomic_DNA"/>
</dbReference>
<dbReference type="Gramene" id="PNW80611">
    <property type="protein sequence ID" value="PNW80611"/>
    <property type="gene ID" value="CHLRE_07g324750v5"/>
</dbReference>
<keyword evidence="3" id="KW-1185">Reference proteome</keyword>